<sequence length="129" mass="14950">GWFAKAAHHFQSNAGDYIIYGIQLCLTFPQVGVVTQRGPTRFPTAKETAKPGEKVDHCQVVHRTECIQEGIRWPLKFPGDRFFFDELVKQWRFVPIKTMAAQKAYHAKALNSKELWVKRHQIGLKGWRE</sequence>
<dbReference type="AlphaFoldDB" id="X1H6M4"/>
<proteinExistence type="predicted"/>
<name>X1H6M4_9ZZZZ</name>
<comment type="caution">
    <text evidence="1">The sequence shown here is derived from an EMBL/GenBank/DDBJ whole genome shotgun (WGS) entry which is preliminary data.</text>
</comment>
<reference evidence="1" key="1">
    <citation type="journal article" date="2014" name="Front. Microbiol.">
        <title>High frequency of phylogenetically diverse reductive dehalogenase-homologous genes in deep subseafloor sedimentary metagenomes.</title>
        <authorList>
            <person name="Kawai M."/>
            <person name="Futagami T."/>
            <person name="Toyoda A."/>
            <person name="Takaki Y."/>
            <person name="Nishi S."/>
            <person name="Hori S."/>
            <person name="Arai W."/>
            <person name="Tsubouchi T."/>
            <person name="Morono Y."/>
            <person name="Uchiyama I."/>
            <person name="Ito T."/>
            <person name="Fujiyama A."/>
            <person name="Inagaki F."/>
            <person name="Takami H."/>
        </authorList>
    </citation>
    <scope>NUCLEOTIDE SEQUENCE</scope>
    <source>
        <strain evidence="1">Expedition CK06-06</strain>
    </source>
</reference>
<feature type="non-terminal residue" evidence="1">
    <location>
        <position position="1"/>
    </location>
</feature>
<gene>
    <name evidence="1" type="ORF">S03H2_24704</name>
</gene>
<evidence type="ECO:0000313" key="1">
    <source>
        <dbReference type="EMBL" id="GAH40948.1"/>
    </source>
</evidence>
<dbReference type="EMBL" id="BARU01013796">
    <property type="protein sequence ID" value="GAH40948.1"/>
    <property type="molecule type" value="Genomic_DNA"/>
</dbReference>
<organism evidence="1">
    <name type="scientific">marine sediment metagenome</name>
    <dbReference type="NCBI Taxonomy" id="412755"/>
    <lineage>
        <taxon>unclassified sequences</taxon>
        <taxon>metagenomes</taxon>
        <taxon>ecological metagenomes</taxon>
    </lineage>
</organism>
<accession>X1H6M4</accession>
<protein>
    <submittedName>
        <fullName evidence="1">Uncharacterized protein</fullName>
    </submittedName>
</protein>